<evidence type="ECO:0000313" key="2">
    <source>
        <dbReference type="Proteomes" id="UP000606786"/>
    </source>
</evidence>
<reference evidence="1" key="1">
    <citation type="submission" date="2020-11" db="EMBL/GenBank/DDBJ databases">
        <authorList>
            <person name="Whitehead M."/>
        </authorList>
    </citation>
    <scope>NUCLEOTIDE SEQUENCE</scope>
    <source>
        <strain evidence="1">EGII</strain>
    </source>
</reference>
<keyword evidence="2" id="KW-1185">Reference proteome</keyword>
<evidence type="ECO:0000313" key="1">
    <source>
        <dbReference type="EMBL" id="CAD6997791.1"/>
    </source>
</evidence>
<proteinExistence type="predicted"/>
<protein>
    <submittedName>
        <fullName evidence="1">(Mediterranean fruit fly) hypothetical protein</fullName>
    </submittedName>
</protein>
<organism evidence="1 2">
    <name type="scientific">Ceratitis capitata</name>
    <name type="common">Mediterranean fruit fly</name>
    <name type="synonym">Tephritis capitata</name>
    <dbReference type="NCBI Taxonomy" id="7213"/>
    <lineage>
        <taxon>Eukaryota</taxon>
        <taxon>Metazoa</taxon>
        <taxon>Ecdysozoa</taxon>
        <taxon>Arthropoda</taxon>
        <taxon>Hexapoda</taxon>
        <taxon>Insecta</taxon>
        <taxon>Pterygota</taxon>
        <taxon>Neoptera</taxon>
        <taxon>Endopterygota</taxon>
        <taxon>Diptera</taxon>
        <taxon>Brachycera</taxon>
        <taxon>Muscomorpha</taxon>
        <taxon>Tephritoidea</taxon>
        <taxon>Tephritidae</taxon>
        <taxon>Ceratitis</taxon>
        <taxon>Ceratitis</taxon>
    </lineage>
</organism>
<dbReference type="Proteomes" id="UP000606786">
    <property type="component" value="Unassembled WGS sequence"/>
</dbReference>
<dbReference type="EMBL" id="CAJHJT010000012">
    <property type="protein sequence ID" value="CAD6997791.1"/>
    <property type="molecule type" value="Genomic_DNA"/>
</dbReference>
<gene>
    <name evidence="1" type="ORF">CCAP1982_LOCUS6416</name>
</gene>
<accession>A0A811UG73</accession>
<dbReference type="AlphaFoldDB" id="A0A811UG73"/>
<sequence length="78" mass="8838">MIDVDELMDHSLTVSQTVTTNGLIADYSTLGVYCLVALNAIFRRGATCRVITVDYHKRKTNTKRIILYYINTRGKKAL</sequence>
<name>A0A811UG73_CERCA</name>
<comment type="caution">
    <text evidence="1">The sequence shown here is derived from an EMBL/GenBank/DDBJ whole genome shotgun (WGS) entry which is preliminary data.</text>
</comment>